<reference evidence="7" key="1">
    <citation type="journal article" date="2008" name="PLoS ONE">
        <title>Survival in nuclear waste, extreme resistance, and potential applications gleaned from the genome sequence of Kineococcus radiotolerans SRS30216.</title>
        <authorList>
            <person name="Bagwell C.E."/>
            <person name="Bhat S."/>
            <person name="Hawkins G.M."/>
            <person name="Smith B.W."/>
            <person name="Biswas T."/>
            <person name="Hoover T.R."/>
            <person name="Saunders E."/>
            <person name="Han C.S."/>
            <person name="Tsodikov O.V."/>
            <person name="Shimkets L.J."/>
        </authorList>
    </citation>
    <scope>NUCLEOTIDE SEQUENCE [LARGE SCALE GENOMIC DNA]</scope>
    <source>
        <strain evidence="7">ATCC BAA-149 / DSM 14245 / SRS30216</strain>
    </source>
</reference>
<accession>A6WAB7</accession>
<feature type="domain" description="RNA polymerase sigma factor 70 region 4 type 2" evidence="5">
    <location>
        <begin position="109"/>
        <end position="160"/>
    </location>
</feature>
<dbReference type="NCBIfam" id="TIGR02937">
    <property type="entry name" value="sigma70-ECF"/>
    <property type="match status" value="1"/>
</dbReference>
<dbReference type="SUPFAM" id="SSF88659">
    <property type="entry name" value="Sigma3 and sigma4 domains of RNA polymerase sigma factors"/>
    <property type="match status" value="1"/>
</dbReference>
<evidence type="ECO:0000313" key="7">
    <source>
        <dbReference type="Proteomes" id="UP000001116"/>
    </source>
</evidence>
<evidence type="ECO:0000259" key="5">
    <source>
        <dbReference type="Pfam" id="PF08281"/>
    </source>
</evidence>
<dbReference type="InterPro" id="IPR036388">
    <property type="entry name" value="WH-like_DNA-bd_sf"/>
</dbReference>
<dbReference type="GO" id="GO:0003677">
    <property type="term" value="F:DNA binding"/>
    <property type="evidence" value="ECO:0007669"/>
    <property type="project" value="InterPro"/>
</dbReference>
<keyword evidence="4" id="KW-0804">Transcription</keyword>
<dbReference type="GO" id="GO:0006352">
    <property type="term" value="P:DNA-templated transcription initiation"/>
    <property type="evidence" value="ECO:0007669"/>
    <property type="project" value="InterPro"/>
</dbReference>
<dbReference type="InterPro" id="IPR039425">
    <property type="entry name" value="RNA_pol_sigma-70-like"/>
</dbReference>
<evidence type="ECO:0000256" key="4">
    <source>
        <dbReference type="ARBA" id="ARBA00023163"/>
    </source>
</evidence>
<comment type="similarity">
    <text evidence="1">Belongs to the sigma-70 factor family. ECF subfamily.</text>
</comment>
<dbReference type="Gene3D" id="1.10.10.10">
    <property type="entry name" value="Winged helix-like DNA-binding domain superfamily/Winged helix DNA-binding domain"/>
    <property type="match status" value="1"/>
</dbReference>
<dbReference type="EMBL" id="CP000750">
    <property type="protein sequence ID" value="ABS03756.1"/>
    <property type="molecule type" value="Genomic_DNA"/>
</dbReference>
<evidence type="ECO:0000256" key="1">
    <source>
        <dbReference type="ARBA" id="ARBA00010641"/>
    </source>
</evidence>
<dbReference type="CDD" id="cd06171">
    <property type="entry name" value="Sigma70_r4"/>
    <property type="match status" value="1"/>
</dbReference>
<dbReference type="KEGG" id="kra:Krad_2275"/>
<dbReference type="InterPro" id="IPR013324">
    <property type="entry name" value="RNA_pol_sigma_r3/r4-like"/>
</dbReference>
<name>A6WAB7_KINRD</name>
<evidence type="ECO:0000256" key="3">
    <source>
        <dbReference type="ARBA" id="ARBA00023082"/>
    </source>
</evidence>
<dbReference type="InterPro" id="IPR013325">
    <property type="entry name" value="RNA_pol_sigma_r2"/>
</dbReference>
<proteinExistence type="inferred from homology"/>
<evidence type="ECO:0000256" key="2">
    <source>
        <dbReference type="ARBA" id="ARBA00023015"/>
    </source>
</evidence>
<dbReference type="InterPro" id="IPR013249">
    <property type="entry name" value="RNA_pol_sigma70_r4_t2"/>
</dbReference>
<dbReference type="SUPFAM" id="SSF88946">
    <property type="entry name" value="Sigma2 domain of RNA polymerase sigma factors"/>
    <property type="match status" value="1"/>
</dbReference>
<keyword evidence="2" id="KW-0805">Transcription regulation</keyword>
<dbReference type="PANTHER" id="PTHR43133">
    <property type="entry name" value="RNA POLYMERASE ECF-TYPE SIGMA FACTO"/>
    <property type="match status" value="1"/>
</dbReference>
<protein>
    <submittedName>
        <fullName evidence="6">RNA polymerase, sigma-24 subunit, ECF subfamily</fullName>
    </submittedName>
</protein>
<keyword evidence="3" id="KW-0731">Sigma factor</keyword>
<evidence type="ECO:0000313" key="6">
    <source>
        <dbReference type="EMBL" id="ABS03756.1"/>
    </source>
</evidence>
<dbReference type="eggNOG" id="COG1595">
    <property type="taxonomic scope" value="Bacteria"/>
</dbReference>
<dbReference type="PANTHER" id="PTHR43133:SF25">
    <property type="entry name" value="RNA POLYMERASE SIGMA FACTOR RFAY-RELATED"/>
    <property type="match status" value="1"/>
</dbReference>
<dbReference type="Gene3D" id="1.10.1740.10">
    <property type="match status" value="1"/>
</dbReference>
<dbReference type="InterPro" id="IPR014284">
    <property type="entry name" value="RNA_pol_sigma-70_dom"/>
</dbReference>
<dbReference type="GO" id="GO:0016987">
    <property type="term" value="F:sigma factor activity"/>
    <property type="evidence" value="ECO:0007669"/>
    <property type="project" value="UniProtKB-KW"/>
</dbReference>
<organism evidence="6 7">
    <name type="scientific">Kineococcus radiotolerans (strain ATCC BAA-149 / DSM 14245 / SRS30216)</name>
    <dbReference type="NCBI Taxonomy" id="266940"/>
    <lineage>
        <taxon>Bacteria</taxon>
        <taxon>Bacillati</taxon>
        <taxon>Actinomycetota</taxon>
        <taxon>Actinomycetes</taxon>
        <taxon>Kineosporiales</taxon>
        <taxon>Kineosporiaceae</taxon>
        <taxon>Kineococcus</taxon>
    </lineage>
</organism>
<keyword evidence="7" id="KW-1185">Reference proteome</keyword>
<dbReference type="HOGENOM" id="CLU_047691_9_2_11"/>
<dbReference type="Proteomes" id="UP000001116">
    <property type="component" value="Chromosome"/>
</dbReference>
<dbReference type="STRING" id="266940.Krad_2275"/>
<sequence>MQSAATGEELAAFEQVYRDTRQALLAYLHRRAPADAADLLAEVYLVAWRRRDVLPAGEQQRLWLYGIARRLLAEHHRTRADHASLDTVGEAVLTPWREGRDGETPRAAAVRQVLAELNDTDRELLTLTTWEHLSTTDAAHVVGITAGSARVRLHRARRKLREHPSLRTLLDEPSPHLA</sequence>
<gene>
    <name evidence="6" type="ordered locus">Krad_2275</name>
</gene>
<dbReference type="AlphaFoldDB" id="A6WAB7"/>
<dbReference type="Pfam" id="PF08281">
    <property type="entry name" value="Sigma70_r4_2"/>
    <property type="match status" value="1"/>
</dbReference>